<evidence type="ECO:0000256" key="1">
    <source>
        <dbReference type="ARBA" id="ARBA00022722"/>
    </source>
</evidence>
<keyword evidence="1" id="KW-0540">Nuclease</keyword>
<dbReference type="Pfam" id="PF03851">
    <property type="entry name" value="UvdE"/>
    <property type="match status" value="1"/>
</dbReference>
<keyword evidence="2 7" id="KW-0255">Endonuclease</keyword>
<dbReference type="RefSeq" id="WP_125560931.1">
    <property type="nucleotide sequence ID" value="NZ_RBVX01000040.1"/>
</dbReference>
<proteinExistence type="predicted"/>
<dbReference type="PANTHER" id="PTHR31290:SF5">
    <property type="entry name" value="UV-DAMAGE ENDONUCLEASE"/>
    <property type="match status" value="1"/>
</dbReference>
<dbReference type="PANTHER" id="PTHR31290">
    <property type="entry name" value="UV-DAMAGE ENDONUCLEASE"/>
    <property type="match status" value="1"/>
</dbReference>
<dbReference type="Gene3D" id="3.20.20.150">
    <property type="entry name" value="Divalent-metal-dependent TIM barrel enzymes"/>
    <property type="match status" value="1"/>
</dbReference>
<keyword evidence="6" id="KW-0234">DNA repair</keyword>
<dbReference type="GO" id="GO:0004519">
    <property type="term" value="F:endonuclease activity"/>
    <property type="evidence" value="ECO:0007669"/>
    <property type="project" value="UniProtKB-KW"/>
</dbReference>
<evidence type="ECO:0000313" key="7">
    <source>
        <dbReference type="EMBL" id="RSL30229.1"/>
    </source>
</evidence>
<gene>
    <name evidence="7" type="primary">uvsE</name>
    <name evidence="7" type="ORF">D7Z54_26835</name>
</gene>
<dbReference type="EMBL" id="RBVX01000040">
    <property type="protein sequence ID" value="RSL30229.1"/>
    <property type="molecule type" value="Genomic_DNA"/>
</dbReference>
<comment type="caution">
    <text evidence="7">The sequence shown here is derived from an EMBL/GenBank/DDBJ whole genome shotgun (WGS) entry which is preliminary data.</text>
</comment>
<evidence type="ECO:0000256" key="5">
    <source>
        <dbReference type="ARBA" id="ARBA00022801"/>
    </source>
</evidence>
<dbReference type="GO" id="GO:0006289">
    <property type="term" value="P:nucleotide-excision repair"/>
    <property type="evidence" value="ECO:0007669"/>
    <property type="project" value="InterPro"/>
</dbReference>
<evidence type="ECO:0000256" key="6">
    <source>
        <dbReference type="ARBA" id="ARBA00023204"/>
    </source>
</evidence>
<evidence type="ECO:0000256" key="2">
    <source>
        <dbReference type="ARBA" id="ARBA00022759"/>
    </source>
</evidence>
<keyword evidence="5" id="KW-0378">Hydrolase</keyword>
<evidence type="ECO:0000256" key="4">
    <source>
        <dbReference type="ARBA" id="ARBA00022769"/>
    </source>
</evidence>
<keyword evidence="8" id="KW-1185">Reference proteome</keyword>
<dbReference type="InterPro" id="IPR036237">
    <property type="entry name" value="Xyl_isomerase-like_sf"/>
</dbReference>
<name>A0A428MW17_9BACI</name>
<keyword evidence="4" id="KW-0228">DNA excision</keyword>
<reference evidence="7 8" key="1">
    <citation type="submission" date="2018-10" db="EMBL/GenBank/DDBJ databases">
        <title>Draft genome sequence of Bacillus salarius IM0101, isolated from a hypersaline soil in Inner Mongolia, China.</title>
        <authorList>
            <person name="Yamprayoonswat W."/>
            <person name="Boonvisut S."/>
            <person name="Jumpathong W."/>
            <person name="Sittihan S."/>
            <person name="Ruangsuj P."/>
            <person name="Wanthongcharoen S."/>
            <person name="Thongpramul N."/>
            <person name="Pimmason S."/>
            <person name="Yu B."/>
            <person name="Yasawong M."/>
        </authorList>
    </citation>
    <scope>NUCLEOTIDE SEQUENCE [LARGE SCALE GENOMIC DNA]</scope>
    <source>
        <strain evidence="7 8">IM0101</strain>
    </source>
</reference>
<dbReference type="OrthoDB" id="9782576at2"/>
<organism evidence="7 8">
    <name type="scientific">Salibacterium salarium</name>
    <dbReference type="NCBI Taxonomy" id="284579"/>
    <lineage>
        <taxon>Bacteria</taxon>
        <taxon>Bacillati</taxon>
        <taxon>Bacillota</taxon>
        <taxon>Bacilli</taxon>
        <taxon>Bacillales</taxon>
        <taxon>Bacillaceae</taxon>
    </lineage>
</organism>
<dbReference type="Proteomes" id="UP000275076">
    <property type="component" value="Unassembled WGS sequence"/>
</dbReference>
<sequence>MTYVRLGFVAMSMELKNASPSQTMTYAQFQKHENREAAIRKLERIAQSNLQNSHRILKHCVAHDIAFYRFSSRLVPLATHQDLSDWNYEQPLQEYLEEVGHYIEKNQMRVDFHPDHFVILNSPKKDVLAMSIKILGVHKKLLKGMRVDPKHRCVLHVGGMYQNKETALERFISNWKEIPGDVQEMIMLENDDKSFHLNDVLYLCEKLEVPLIFDYHHHLANHGDVNWETEWSRVIDTWKYSPLPLKMHISSPKNEKEFRSHADHVAPDMFLHFLRTVKGSVKQIDCMIEAKRKDEALFNIMQDIKHHSDIELVDDASFVIH</sequence>
<keyword evidence="3" id="KW-0227">DNA damage</keyword>
<dbReference type="AlphaFoldDB" id="A0A428MW17"/>
<dbReference type="NCBIfam" id="TIGR00629">
    <property type="entry name" value="uvde"/>
    <property type="match status" value="1"/>
</dbReference>
<dbReference type="SUPFAM" id="SSF51658">
    <property type="entry name" value="Xylose isomerase-like"/>
    <property type="match status" value="1"/>
</dbReference>
<accession>A0A428MW17</accession>
<dbReference type="GO" id="GO:0009411">
    <property type="term" value="P:response to UV"/>
    <property type="evidence" value="ECO:0007669"/>
    <property type="project" value="InterPro"/>
</dbReference>
<evidence type="ECO:0000313" key="8">
    <source>
        <dbReference type="Proteomes" id="UP000275076"/>
    </source>
</evidence>
<dbReference type="GO" id="GO:0016787">
    <property type="term" value="F:hydrolase activity"/>
    <property type="evidence" value="ECO:0007669"/>
    <property type="project" value="UniProtKB-KW"/>
</dbReference>
<dbReference type="InterPro" id="IPR004601">
    <property type="entry name" value="UvdE"/>
</dbReference>
<evidence type="ECO:0000256" key="3">
    <source>
        <dbReference type="ARBA" id="ARBA00022763"/>
    </source>
</evidence>
<protein>
    <submittedName>
        <fullName evidence="7">UV DNA damage repair endonuclease UvsE</fullName>
    </submittedName>
</protein>